<comment type="function">
    <text evidence="1">S-adenosyl-L-methionine-dependent protein-lysine N-methyltransferase that methylates elongation factor 1-alpha.</text>
</comment>
<dbReference type="EMBL" id="ML991829">
    <property type="protein sequence ID" value="KAF2231291.1"/>
    <property type="molecule type" value="Genomic_DNA"/>
</dbReference>
<dbReference type="Proteomes" id="UP000800092">
    <property type="component" value="Unassembled WGS sequence"/>
</dbReference>
<feature type="binding site" evidence="1">
    <location>
        <position position="107"/>
    </location>
    <ligand>
        <name>S-adenosyl-L-methionine</name>
        <dbReference type="ChEBI" id="CHEBI:59789"/>
    </ligand>
</feature>
<dbReference type="GO" id="GO:0032259">
    <property type="term" value="P:methylation"/>
    <property type="evidence" value="ECO:0007669"/>
    <property type="project" value="UniProtKB-KW"/>
</dbReference>
<dbReference type="Gene3D" id="3.40.50.150">
    <property type="entry name" value="Vaccinia Virus protein VP39"/>
    <property type="match status" value="1"/>
</dbReference>
<dbReference type="Pfam" id="PF10294">
    <property type="entry name" value="Methyltransf_16"/>
    <property type="match status" value="1"/>
</dbReference>
<accession>A0A6A6H0B5</accession>
<comment type="similarity">
    <text evidence="1">Belongs to the class I-like SAM-binding methyltransferase superfamily. METTL21 family. EFM6 subfamily.</text>
</comment>
<feature type="binding site" evidence="1">
    <location>
        <position position="135"/>
    </location>
    <ligand>
        <name>S-adenosyl-L-methionine</name>
        <dbReference type="ChEBI" id="CHEBI:59789"/>
    </ligand>
</feature>
<dbReference type="InterPro" id="IPR019410">
    <property type="entry name" value="Methyltransf_16"/>
</dbReference>
<evidence type="ECO:0000313" key="3">
    <source>
        <dbReference type="Proteomes" id="UP000800092"/>
    </source>
</evidence>
<dbReference type="GO" id="GO:0005829">
    <property type="term" value="C:cytosol"/>
    <property type="evidence" value="ECO:0007669"/>
    <property type="project" value="TreeGrafter"/>
</dbReference>
<dbReference type="PANTHER" id="PTHR14614:SF152">
    <property type="entry name" value="PROTEIN-LYSINE N-METHYLTRANSFERASE EFM6"/>
    <property type="match status" value="1"/>
</dbReference>
<organism evidence="2 3">
    <name type="scientific">Viridothelium virens</name>
    <name type="common">Speckled blister lichen</name>
    <name type="synonym">Trypethelium virens</name>
    <dbReference type="NCBI Taxonomy" id="1048519"/>
    <lineage>
        <taxon>Eukaryota</taxon>
        <taxon>Fungi</taxon>
        <taxon>Dikarya</taxon>
        <taxon>Ascomycota</taxon>
        <taxon>Pezizomycotina</taxon>
        <taxon>Dothideomycetes</taxon>
        <taxon>Dothideomycetes incertae sedis</taxon>
        <taxon>Trypetheliales</taxon>
        <taxon>Trypetheliaceae</taxon>
        <taxon>Viridothelium</taxon>
    </lineage>
</organism>
<dbReference type="AlphaFoldDB" id="A0A6A6H0B5"/>
<keyword evidence="1" id="KW-0808">Transferase</keyword>
<dbReference type="PANTHER" id="PTHR14614">
    <property type="entry name" value="HEPATOCELLULAR CARCINOMA-ASSOCIATED ANTIGEN"/>
    <property type="match status" value="1"/>
</dbReference>
<dbReference type="GO" id="GO:0016279">
    <property type="term" value="F:protein-lysine N-methyltransferase activity"/>
    <property type="evidence" value="ECO:0007669"/>
    <property type="project" value="UniProtKB-UniRule"/>
</dbReference>
<protein>
    <recommendedName>
        <fullName evidence="1">Protein-lysine N-methyltransferase EFM6</fullName>
        <ecNumber evidence="1">2.1.1.-</ecNumber>
    </recommendedName>
    <alternativeName>
        <fullName evidence="1">Elongation factor methyltransferase 6</fullName>
    </alternativeName>
</protein>
<dbReference type="EC" id="2.1.1.-" evidence="1"/>
<dbReference type="OrthoDB" id="407325at2759"/>
<dbReference type="InterPro" id="IPR029063">
    <property type="entry name" value="SAM-dependent_MTases_sf"/>
</dbReference>
<keyword evidence="1" id="KW-0963">Cytoplasm</keyword>
<keyword evidence="1" id="KW-0949">S-adenosyl-L-methionine</keyword>
<evidence type="ECO:0000256" key="1">
    <source>
        <dbReference type="HAMAP-Rule" id="MF_03198"/>
    </source>
</evidence>
<evidence type="ECO:0000313" key="2">
    <source>
        <dbReference type="EMBL" id="KAF2231291.1"/>
    </source>
</evidence>
<dbReference type="InterPro" id="IPR033684">
    <property type="entry name" value="EFM6"/>
</dbReference>
<sequence length="228" mass="25951">MDEISGEDEIIAISEDLVQSPVHKSAGTSIIDFGGYLSQPLKLREDLKNGCGGQLWPAGMVLGKHLLRQQRNNLKDKSIVELGAGGGLVGLAVAAGCEINQPVWITDQRPMFQLMKDNIALNNMEDQIQPEIYDWGSPVPFSLPRPVDVVLAADCVYFEPAFPLLQQTLQDLIQENTVCFFCFKKRRRADMQFMKSARRLFNIEEIENDPDREIYRRENIFLYKMTRK</sequence>
<dbReference type="HAMAP" id="MF_03198">
    <property type="entry name" value="Methyltr_EFM6"/>
    <property type="match status" value="1"/>
</dbReference>
<comment type="subcellular location">
    <subcellularLocation>
        <location evidence="1">Cytoplasm</location>
    </subcellularLocation>
</comment>
<keyword evidence="1" id="KW-0489">Methyltransferase</keyword>
<keyword evidence="3" id="KW-1185">Reference proteome</keyword>
<feature type="binding site" evidence="1">
    <location>
        <position position="56"/>
    </location>
    <ligand>
        <name>S-adenosyl-L-methionine</name>
        <dbReference type="ChEBI" id="CHEBI:59789"/>
    </ligand>
</feature>
<feature type="binding site" evidence="1">
    <location>
        <position position="153"/>
    </location>
    <ligand>
        <name>S-adenosyl-L-methionine</name>
        <dbReference type="ChEBI" id="CHEBI:59789"/>
    </ligand>
</feature>
<feature type="binding site" evidence="1">
    <location>
        <begin position="83"/>
        <end position="85"/>
    </location>
    <ligand>
        <name>S-adenosyl-L-methionine</name>
        <dbReference type="ChEBI" id="CHEBI:59789"/>
    </ligand>
</feature>
<reference evidence="2" key="1">
    <citation type="journal article" date="2020" name="Stud. Mycol.">
        <title>101 Dothideomycetes genomes: a test case for predicting lifestyles and emergence of pathogens.</title>
        <authorList>
            <person name="Haridas S."/>
            <person name="Albert R."/>
            <person name="Binder M."/>
            <person name="Bloem J."/>
            <person name="Labutti K."/>
            <person name="Salamov A."/>
            <person name="Andreopoulos B."/>
            <person name="Baker S."/>
            <person name="Barry K."/>
            <person name="Bills G."/>
            <person name="Bluhm B."/>
            <person name="Cannon C."/>
            <person name="Castanera R."/>
            <person name="Culley D."/>
            <person name="Daum C."/>
            <person name="Ezra D."/>
            <person name="Gonzalez J."/>
            <person name="Henrissat B."/>
            <person name="Kuo A."/>
            <person name="Liang C."/>
            <person name="Lipzen A."/>
            <person name="Lutzoni F."/>
            <person name="Magnuson J."/>
            <person name="Mondo S."/>
            <person name="Nolan M."/>
            <person name="Ohm R."/>
            <person name="Pangilinan J."/>
            <person name="Park H.-J."/>
            <person name="Ramirez L."/>
            <person name="Alfaro M."/>
            <person name="Sun H."/>
            <person name="Tritt A."/>
            <person name="Yoshinaga Y."/>
            <person name="Zwiers L.-H."/>
            <person name="Turgeon B."/>
            <person name="Goodwin S."/>
            <person name="Spatafora J."/>
            <person name="Crous P."/>
            <person name="Grigoriev I."/>
        </authorList>
    </citation>
    <scope>NUCLEOTIDE SEQUENCE</scope>
    <source>
        <strain evidence="2">Tuck. ex Michener</strain>
    </source>
</reference>
<name>A0A6A6H0B5_VIRVR</name>
<gene>
    <name evidence="1" type="primary">EFM6</name>
    <name evidence="2" type="ORF">EV356DRAFT_561128</name>
</gene>
<dbReference type="SUPFAM" id="SSF53335">
    <property type="entry name" value="S-adenosyl-L-methionine-dependent methyltransferases"/>
    <property type="match status" value="1"/>
</dbReference>
<proteinExistence type="inferred from homology"/>